<feature type="compositionally biased region" description="Basic and acidic residues" evidence="7">
    <location>
        <begin position="683"/>
        <end position="706"/>
    </location>
</feature>
<dbReference type="Gene3D" id="3.40.50.1820">
    <property type="entry name" value="alpha/beta hydrolase"/>
    <property type="match status" value="1"/>
</dbReference>
<dbReference type="OrthoDB" id="414881at2759"/>
<keyword evidence="3" id="KW-0690">Ribosome biogenesis</keyword>
<protein>
    <submittedName>
        <fullName evidence="8">Nucleolar protein 14</fullName>
    </submittedName>
</protein>
<evidence type="ECO:0000256" key="3">
    <source>
        <dbReference type="ARBA" id="ARBA00022517"/>
    </source>
</evidence>
<gene>
    <name evidence="8" type="primary">NOP14</name>
    <name evidence="8" type="ORF">AK812_SmicGene5987</name>
</gene>
<feature type="compositionally biased region" description="Basic and acidic residues" evidence="7">
    <location>
        <begin position="1301"/>
        <end position="1323"/>
    </location>
</feature>
<feature type="compositionally biased region" description="Basic and acidic residues" evidence="7">
    <location>
        <begin position="1237"/>
        <end position="1258"/>
    </location>
</feature>
<dbReference type="PANTHER" id="PTHR23183">
    <property type="entry name" value="NOP14"/>
    <property type="match status" value="1"/>
</dbReference>
<evidence type="ECO:0000313" key="8">
    <source>
        <dbReference type="EMBL" id="OLQ10293.1"/>
    </source>
</evidence>
<reference evidence="8 9" key="1">
    <citation type="submission" date="2016-02" db="EMBL/GenBank/DDBJ databases">
        <title>Genome analysis of coral dinoflagellate symbionts highlights evolutionary adaptations to a symbiotic lifestyle.</title>
        <authorList>
            <person name="Aranda M."/>
            <person name="Li Y."/>
            <person name="Liew Y.J."/>
            <person name="Baumgarten S."/>
            <person name="Simakov O."/>
            <person name="Wilson M."/>
            <person name="Piel J."/>
            <person name="Ashoor H."/>
            <person name="Bougouffa S."/>
            <person name="Bajic V.B."/>
            <person name="Ryu T."/>
            <person name="Ravasi T."/>
            <person name="Bayer T."/>
            <person name="Micklem G."/>
            <person name="Kim H."/>
            <person name="Bhak J."/>
            <person name="Lajeunesse T.C."/>
            <person name="Voolstra C.R."/>
        </authorList>
    </citation>
    <scope>NUCLEOTIDE SEQUENCE [LARGE SCALE GENOMIC DNA]</scope>
    <source>
        <strain evidence="8 9">CCMP2467</strain>
    </source>
</reference>
<feature type="region of interest" description="Disordered" evidence="7">
    <location>
        <begin position="1230"/>
        <end position="1258"/>
    </location>
</feature>
<feature type="region of interest" description="Disordered" evidence="7">
    <location>
        <begin position="800"/>
        <end position="856"/>
    </location>
</feature>
<evidence type="ECO:0000256" key="5">
    <source>
        <dbReference type="ARBA" id="ARBA00023242"/>
    </source>
</evidence>
<comment type="similarity">
    <text evidence="2">Belongs to the NOP14 family.</text>
</comment>
<feature type="region of interest" description="Disordered" evidence="7">
    <location>
        <begin position="101"/>
        <end position="130"/>
    </location>
</feature>
<feature type="region of interest" description="Disordered" evidence="7">
    <location>
        <begin position="522"/>
        <end position="590"/>
    </location>
</feature>
<evidence type="ECO:0000256" key="4">
    <source>
        <dbReference type="ARBA" id="ARBA00022552"/>
    </source>
</evidence>
<feature type="compositionally biased region" description="Acidic residues" evidence="7">
    <location>
        <begin position="835"/>
        <end position="856"/>
    </location>
</feature>
<organism evidence="8 9">
    <name type="scientific">Symbiodinium microadriaticum</name>
    <name type="common">Dinoflagellate</name>
    <name type="synonym">Zooxanthella microadriatica</name>
    <dbReference type="NCBI Taxonomy" id="2951"/>
    <lineage>
        <taxon>Eukaryota</taxon>
        <taxon>Sar</taxon>
        <taxon>Alveolata</taxon>
        <taxon>Dinophyceae</taxon>
        <taxon>Suessiales</taxon>
        <taxon>Symbiodiniaceae</taxon>
        <taxon>Symbiodinium</taxon>
    </lineage>
</organism>
<feature type="compositionally biased region" description="Basic residues" evidence="7">
    <location>
        <begin position="1324"/>
        <end position="1339"/>
    </location>
</feature>
<dbReference type="GO" id="GO:0030692">
    <property type="term" value="C:Noc4p-Nop14p complex"/>
    <property type="evidence" value="ECO:0007669"/>
    <property type="project" value="TreeGrafter"/>
</dbReference>
<dbReference type="GO" id="GO:0032040">
    <property type="term" value="C:small-subunit processome"/>
    <property type="evidence" value="ECO:0007669"/>
    <property type="project" value="InterPro"/>
</dbReference>
<dbReference type="Proteomes" id="UP000186817">
    <property type="component" value="Unassembled WGS sequence"/>
</dbReference>
<name>A0A1Q9ESB0_SYMMI</name>
<dbReference type="GO" id="GO:0030490">
    <property type="term" value="P:maturation of SSU-rRNA"/>
    <property type="evidence" value="ECO:0007669"/>
    <property type="project" value="TreeGrafter"/>
</dbReference>
<dbReference type="SUPFAM" id="SSF53474">
    <property type="entry name" value="alpha/beta-Hydrolases"/>
    <property type="match status" value="1"/>
</dbReference>
<dbReference type="InterPro" id="IPR007276">
    <property type="entry name" value="Nop14"/>
</dbReference>
<dbReference type="PANTHER" id="PTHR23183:SF0">
    <property type="entry name" value="NUCLEOLAR PROTEIN 14"/>
    <property type="match status" value="1"/>
</dbReference>
<accession>A0A1Q9ESB0</accession>
<keyword evidence="5" id="KW-0539">Nucleus</keyword>
<sequence length="1339" mass="148085">MASDLLTCWDVVGGSDKGGILVRDGSSTTSKQLEGRLSTGSRVEELGRNGDRIHYRLLSGSGPETGWVSISLKDKELLRKAAPAQQTSADVGSETHAEALPAQTPQEPKGAEAETHPAAAEVAKPTAGQLSEEELSLAKSAEAWWMEPARRKMPASVEAHLLDDFLAQKAAEPLEPPGDYLGGQLPVMPRTVGLPTYAAVPDKAKKLFPEKARKPMIRLYCFPGAADNYMLWLELATNAPEWCEVAVYEPRAHGFRPDEAWDRSLEERAADAFRVMRPAFETHAKGGVSEGAPFGFLSHGVGGQFMALLAHRLKQELNIEPLVVFANDGVPPNVPTLSNEGYRMLCEDVLGFYRLFQPGTMEQYEKMGGAGNPFAEALIQKWSRGLRLFEEHARRTAARGDQAVYHKFNCDLHVLVAKHTADADLHFAKVEGPQRDYWERRKSITGSAAESGCNWDRDGFKQWEGWTTEDFIYHEVETDHDTIKNSPLMRKIVFKELGGFCGMDFYREQKKCTLSLRPGVSLASSSAMGRTKPKPKPTARKGGPGPESNPSNPYDSFQNKRRRQEVLNERVKGERRNIIRSRASATAERTQQLLKEKLTVGRSSKFRDARLGGDEGKGTSVQRLVRLRQREAKKSFNLGQEEDLKVRGRPLSSMADSELREGTVGSDEEAPDNMDDIVAMGRARKEEAARAREEHDRQRTDLDKGFGDIMGELSFQPPKAKRLLDRPEPDSYDKLLKELVFDRKATATERTKTPEEIAREKAEKLEALERKRLARADGLAEDVADADEDSEAEDLQKLAEATGGDEEVAEEGEEEEEKEEDEELTDGKLAQGQEQSDDLDKADDEDGAAGEVDEDDRLGEDCIKLMTVADAEKVHRSFMKNAKGEEGLPFAPECPQDRLSVERLLSGRDSVMALKLVQRVRTRASSALSAENRGKLKGFLLALLDYAINVIARSDGDVSSRGMTIVFALRRPILELAGEYPQEVTDYFLELLRALGPETAPKARELAALKLVPLLFPVTDFQHPVVTPATLLADHWASRLARLGADIQDLVSEGSMLLCTLYELLSPGGKFCSSFFQLGVALLQSSASSAAAGRQQAAAAAEDLASLLARCLERTAEQAPASAAVLLQEVVRPALAEIVGEGRTKIQGALQRLEAVSKSLALQGCFEKPLRLFDAGPVQIKMLDPIFHEEGDRPLTRGMEASATKQLQRKLNQERRAAARQLARDAAVVQQLQSQKQDQRRKAGQQERKRVRQLMDVEKQELKQMATEFDKSMNTMFGSYSRTKERKKAKRRMGGNATAENPKEAKPKPAKEKGNAVDADAKGPKKAKRSGGKKSKFKR</sequence>
<dbReference type="InterPro" id="IPR029058">
    <property type="entry name" value="AB_hydrolase_fold"/>
</dbReference>
<evidence type="ECO:0000256" key="2">
    <source>
        <dbReference type="ARBA" id="ARBA00007466"/>
    </source>
</evidence>
<comment type="caution">
    <text evidence="8">The sequence shown here is derived from an EMBL/GenBank/DDBJ whole genome shotgun (WGS) entry which is preliminary data.</text>
</comment>
<evidence type="ECO:0000256" key="6">
    <source>
        <dbReference type="ARBA" id="ARBA00024695"/>
    </source>
</evidence>
<feature type="compositionally biased region" description="Basic and acidic residues" evidence="7">
    <location>
        <begin position="564"/>
        <end position="577"/>
    </location>
</feature>
<evidence type="ECO:0000313" key="9">
    <source>
        <dbReference type="Proteomes" id="UP000186817"/>
    </source>
</evidence>
<keyword evidence="4" id="KW-0698">rRNA processing</keyword>
<feature type="region of interest" description="Disordered" evidence="7">
    <location>
        <begin position="20"/>
        <end position="39"/>
    </location>
</feature>
<feature type="compositionally biased region" description="Acidic residues" evidence="7">
    <location>
        <begin position="803"/>
        <end position="824"/>
    </location>
</feature>
<comment type="subcellular location">
    <subcellularLocation>
        <location evidence="1">Nucleus</location>
        <location evidence="1">Nucleolus</location>
    </subcellularLocation>
</comment>
<keyword evidence="9" id="KW-1185">Reference proteome</keyword>
<dbReference type="EMBL" id="LSRX01000081">
    <property type="protein sequence ID" value="OLQ10293.1"/>
    <property type="molecule type" value="Genomic_DNA"/>
</dbReference>
<evidence type="ECO:0000256" key="7">
    <source>
        <dbReference type="SAM" id="MobiDB-lite"/>
    </source>
</evidence>
<evidence type="ECO:0000256" key="1">
    <source>
        <dbReference type="ARBA" id="ARBA00004604"/>
    </source>
</evidence>
<feature type="compositionally biased region" description="Acidic residues" evidence="7">
    <location>
        <begin position="666"/>
        <end position="675"/>
    </location>
</feature>
<feature type="compositionally biased region" description="Basic residues" evidence="7">
    <location>
        <begin position="1284"/>
        <end position="1293"/>
    </location>
</feature>
<proteinExistence type="inferred from homology"/>
<feature type="region of interest" description="Disordered" evidence="7">
    <location>
        <begin position="647"/>
        <end position="728"/>
    </location>
</feature>
<comment type="function">
    <text evidence="6">Involved in nucleolar processing of pre-18S ribosomal RNA. Has a role in the nuclear export of 40S pre-ribosomal subunit to the cytoplasm.</text>
</comment>
<feature type="region of interest" description="Disordered" evidence="7">
    <location>
        <begin position="1276"/>
        <end position="1339"/>
    </location>
</feature>
<dbReference type="Pfam" id="PF04147">
    <property type="entry name" value="Nop14"/>
    <property type="match status" value="2"/>
</dbReference>